<dbReference type="EMBL" id="BMVC01000011">
    <property type="protein sequence ID" value="GHD03906.1"/>
    <property type="molecule type" value="Genomic_DNA"/>
</dbReference>
<accession>A0A918X1J8</accession>
<reference evidence="1" key="2">
    <citation type="submission" date="2020-09" db="EMBL/GenBank/DDBJ databases">
        <authorList>
            <person name="Sun Q."/>
            <person name="Ohkuma M."/>
        </authorList>
    </citation>
    <scope>NUCLEOTIDE SEQUENCE</scope>
    <source>
        <strain evidence="1">JCM 4637</strain>
    </source>
</reference>
<dbReference type="Proteomes" id="UP000638353">
    <property type="component" value="Unassembled WGS sequence"/>
</dbReference>
<name>A0A918X1J8_9ACTN</name>
<evidence type="ECO:0000313" key="2">
    <source>
        <dbReference type="Proteomes" id="UP000638353"/>
    </source>
</evidence>
<proteinExistence type="predicted"/>
<gene>
    <name evidence="1" type="ORF">GCM10010334_52060</name>
</gene>
<dbReference type="Gene3D" id="3.40.50.720">
    <property type="entry name" value="NAD(P)-binding Rossmann-like Domain"/>
    <property type="match status" value="1"/>
</dbReference>
<evidence type="ECO:0008006" key="3">
    <source>
        <dbReference type="Google" id="ProtNLM"/>
    </source>
</evidence>
<reference evidence="1" key="1">
    <citation type="journal article" date="2014" name="Int. J. Syst. Evol. Microbiol.">
        <title>Complete genome sequence of Corynebacterium casei LMG S-19264T (=DSM 44701T), isolated from a smear-ripened cheese.</title>
        <authorList>
            <consortium name="US DOE Joint Genome Institute (JGI-PGF)"/>
            <person name="Walter F."/>
            <person name="Albersmeier A."/>
            <person name="Kalinowski J."/>
            <person name="Ruckert C."/>
        </authorList>
    </citation>
    <scope>NUCLEOTIDE SEQUENCE</scope>
    <source>
        <strain evidence="1">JCM 4637</strain>
    </source>
</reference>
<dbReference type="AlphaFoldDB" id="A0A918X1J8"/>
<evidence type="ECO:0000313" key="1">
    <source>
        <dbReference type="EMBL" id="GHD03906.1"/>
    </source>
</evidence>
<dbReference type="RefSeq" id="WP_189825436.1">
    <property type="nucleotide sequence ID" value="NZ_BMVC01000011.1"/>
</dbReference>
<organism evidence="1 2">
    <name type="scientific">Streptomyces finlayi</name>
    <dbReference type="NCBI Taxonomy" id="67296"/>
    <lineage>
        <taxon>Bacteria</taxon>
        <taxon>Bacillati</taxon>
        <taxon>Actinomycetota</taxon>
        <taxon>Actinomycetes</taxon>
        <taxon>Kitasatosporales</taxon>
        <taxon>Streptomycetaceae</taxon>
        <taxon>Streptomyces</taxon>
    </lineage>
</organism>
<comment type="caution">
    <text evidence="1">The sequence shown here is derived from an EMBL/GenBank/DDBJ whole genome shotgun (WGS) entry which is preliminary data.</text>
</comment>
<sequence length="127" mass="13241">MKVVVVDDGGLMGVETALGVRDHGQEVGMVQAPRGLDSLTPKEFADALNGCAVVIDPAHPPSQATGTVPTRDGRVRDDTGHLLRTAIAAGVRQHVCLSAVGVGRVRAEGAFRAVYAREAMIERSGIS</sequence>
<protein>
    <recommendedName>
        <fullName evidence="3">NAD(P)H-binding protein</fullName>
    </recommendedName>
</protein>